<feature type="transmembrane region" description="Helical" evidence="5">
    <location>
        <begin position="99"/>
        <end position="122"/>
    </location>
</feature>
<reference evidence="6 7" key="2">
    <citation type="journal article" date="2017" name="Int. J. Syst. Evol. Microbiol.">
        <title>Gordonia phthalatica sp. nov., a di-n-butyl phthalate-degrading bacterium isolated from activated sludge.</title>
        <authorList>
            <person name="Jin D."/>
            <person name="Kong X."/>
            <person name="Jia M."/>
            <person name="Yu X."/>
            <person name="Wang X."/>
            <person name="Zhuang X."/>
            <person name="Deng Y."/>
            <person name="Bai Z."/>
        </authorList>
    </citation>
    <scope>NUCLEOTIDE SEQUENCE [LARGE SCALE GENOMIC DNA]</scope>
    <source>
        <strain evidence="6 7">QH-11</strain>
    </source>
</reference>
<dbReference type="GO" id="GO:0016020">
    <property type="term" value="C:membrane"/>
    <property type="evidence" value="ECO:0007669"/>
    <property type="project" value="UniProtKB-SubCell"/>
</dbReference>
<proteinExistence type="predicted"/>
<organism evidence="6 7">
    <name type="scientific">Gordonia phthalatica</name>
    <dbReference type="NCBI Taxonomy" id="1136941"/>
    <lineage>
        <taxon>Bacteria</taxon>
        <taxon>Bacillati</taxon>
        <taxon>Actinomycetota</taxon>
        <taxon>Actinomycetes</taxon>
        <taxon>Mycobacteriales</taxon>
        <taxon>Gordoniaceae</taxon>
        <taxon>Gordonia</taxon>
    </lineage>
</organism>
<accession>A0A0N9MNJ3</accession>
<keyword evidence="3 5" id="KW-1133">Transmembrane helix</keyword>
<evidence type="ECO:0000313" key="6">
    <source>
        <dbReference type="EMBL" id="ALG83653.1"/>
    </source>
</evidence>
<keyword evidence="4 5" id="KW-0472">Membrane</keyword>
<dbReference type="RefSeq" id="WP_062391609.1">
    <property type="nucleotide sequence ID" value="NZ_CP011853.1"/>
</dbReference>
<reference evidence="7" key="1">
    <citation type="submission" date="2015-06" db="EMBL/GenBank/DDBJ databases">
        <title>Complete genome sequence and metabolic analysis of phthalate degradation pathway in Gordonia sp. QH-11.</title>
        <authorList>
            <person name="Jin D."/>
            <person name="Kong X."/>
            <person name="Bai Z."/>
        </authorList>
    </citation>
    <scope>NUCLEOTIDE SEQUENCE [LARGE SCALE GENOMIC DNA]</scope>
    <source>
        <strain evidence="7">QH-11</strain>
    </source>
</reference>
<dbReference type="STRING" id="1136941.ACH46_02975"/>
<evidence type="ECO:0008006" key="8">
    <source>
        <dbReference type="Google" id="ProtNLM"/>
    </source>
</evidence>
<dbReference type="InterPro" id="IPR032808">
    <property type="entry name" value="DoxX"/>
</dbReference>
<evidence type="ECO:0000256" key="1">
    <source>
        <dbReference type="ARBA" id="ARBA00004141"/>
    </source>
</evidence>
<dbReference type="Proteomes" id="UP000063789">
    <property type="component" value="Chromosome"/>
</dbReference>
<comment type="subcellular location">
    <subcellularLocation>
        <location evidence="1">Membrane</location>
        <topology evidence="1">Multi-pass membrane protein</topology>
    </subcellularLocation>
</comment>
<dbReference type="PATRIC" id="fig|1136941.3.peg.599"/>
<dbReference type="AlphaFoldDB" id="A0A0N9MNJ3"/>
<dbReference type="EMBL" id="CP011853">
    <property type="protein sequence ID" value="ALG83653.1"/>
    <property type="molecule type" value="Genomic_DNA"/>
</dbReference>
<keyword evidence="2 5" id="KW-0812">Transmembrane</keyword>
<name>A0A0N9MNJ3_9ACTN</name>
<evidence type="ECO:0000256" key="4">
    <source>
        <dbReference type="ARBA" id="ARBA00023136"/>
    </source>
</evidence>
<feature type="transmembrane region" description="Helical" evidence="5">
    <location>
        <begin position="71"/>
        <end position="93"/>
    </location>
</feature>
<evidence type="ECO:0000256" key="5">
    <source>
        <dbReference type="SAM" id="Phobius"/>
    </source>
</evidence>
<evidence type="ECO:0000313" key="7">
    <source>
        <dbReference type="Proteomes" id="UP000063789"/>
    </source>
</evidence>
<evidence type="ECO:0000256" key="3">
    <source>
        <dbReference type="ARBA" id="ARBA00022989"/>
    </source>
</evidence>
<evidence type="ECO:0000256" key="2">
    <source>
        <dbReference type="ARBA" id="ARBA00022692"/>
    </source>
</evidence>
<protein>
    <recommendedName>
        <fullName evidence="8">DoxX family protein</fullName>
    </recommendedName>
</protein>
<dbReference type="KEGG" id="goq:ACH46_02975"/>
<keyword evidence="7" id="KW-1185">Reference proteome</keyword>
<dbReference type="Pfam" id="PF13564">
    <property type="entry name" value="DoxX_2"/>
    <property type="match status" value="1"/>
</dbReference>
<gene>
    <name evidence="6" type="ORF">ACH46_02975</name>
</gene>
<feature type="transmembrane region" description="Helical" evidence="5">
    <location>
        <begin position="45"/>
        <end position="64"/>
    </location>
</feature>
<dbReference type="OrthoDB" id="3790625at2"/>
<sequence length="125" mass="12978">MNIALWIVAGVLAALFLMVGAAKAVKSKEQFLADPRMAWAENYPAGLITFIGVAEVLGAAGLILPGAFGIATPLVGIATIALAITMVGAIVVHVRRSEWQSVVMNAVLLALLVFVAVGRLGAYSF</sequence>